<dbReference type="STRING" id="640205.SAMN05216381_2345"/>
<sequence length="36" mass="4039">MGWFMFGKYPTLIEMGFILAGAVLVLLLPVFMYGLV</sequence>
<name>A0A1G7NM23_9GAMM</name>
<evidence type="ECO:0000313" key="2">
    <source>
        <dbReference type="EMBL" id="SDF75053.1"/>
    </source>
</evidence>
<feature type="transmembrane region" description="Helical" evidence="1">
    <location>
        <begin position="12"/>
        <end position="35"/>
    </location>
</feature>
<dbReference type="Proteomes" id="UP000243378">
    <property type="component" value="Unassembled WGS sequence"/>
</dbReference>
<protein>
    <submittedName>
        <fullName evidence="2">Uncharacterized protein</fullName>
    </submittedName>
</protein>
<proteinExistence type="predicted"/>
<dbReference type="EMBL" id="FNBM01000004">
    <property type="protein sequence ID" value="SDF75053.1"/>
    <property type="molecule type" value="Genomic_DNA"/>
</dbReference>
<evidence type="ECO:0000313" key="3">
    <source>
        <dbReference type="Proteomes" id="UP000243378"/>
    </source>
</evidence>
<keyword evidence="1" id="KW-1133">Transmembrane helix</keyword>
<dbReference type="AlphaFoldDB" id="A0A1G7NM23"/>
<accession>A0A1G7NM23</accession>
<organism evidence="2 3">
    <name type="scientific">Phytopseudomonas seleniipraecipitans</name>
    <dbReference type="NCBI Taxonomy" id="640205"/>
    <lineage>
        <taxon>Bacteria</taxon>
        <taxon>Pseudomonadati</taxon>
        <taxon>Pseudomonadota</taxon>
        <taxon>Gammaproteobacteria</taxon>
        <taxon>Pseudomonadales</taxon>
        <taxon>Pseudomonadaceae</taxon>
        <taxon>Phytopseudomonas</taxon>
    </lineage>
</organism>
<keyword evidence="1" id="KW-0472">Membrane</keyword>
<keyword evidence="1" id="KW-0812">Transmembrane</keyword>
<gene>
    <name evidence="2" type="ORF">SAMN05216381_2345</name>
</gene>
<evidence type="ECO:0000256" key="1">
    <source>
        <dbReference type="SAM" id="Phobius"/>
    </source>
</evidence>
<reference evidence="2 3" key="1">
    <citation type="submission" date="2016-10" db="EMBL/GenBank/DDBJ databases">
        <authorList>
            <person name="de Groot N.N."/>
        </authorList>
    </citation>
    <scope>NUCLEOTIDE SEQUENCE [LARGE SCALE GENOMIC DNA]</scope>
    <source>
        <strain evidence="2 3">LMG 25475</strain>
    </source>
</reference>